<reference evidence="1" key="1">
    <citation type="journal article" date="2023" name="Mol. Phylogenet. Evol.">
        <title>Genome-scale phylogeny and comparative genomics of the fungal order Sordariales.</title>
        <authorList>
            <person name="Hensen N."/>
            <person name="Bonometti L."/>
            <person name="Westerberg I."/>
            <person name="Brannstrom I.O."/>
            <person name="Guillou S."/>
            <person name="Cros-Aarteil S."/>
            <person name="Calhoun S."/>
            <person name="Haridas S."/>
            <person name="Kuo A."/>
            <person name="Mondo S."/>
            <person name="Pangilinan J."/>
            <person name="Riley R."/>
            <person name="LaButti K."/>
            <person name="Andreopoulos B."/>
            <person name="Lipzen A."/>
            <person name="Chen C."/>
            <person name="Yan M."/>
            <person name="Daum C."/>
            <person name="Ng V."/>
            <person name="Clum A."/>
            <person name="Steindorff A."/>
            <person name="Ohm R.A."/>
            <person name="Martin F."/>
            <person name="Silar P."/>
            <person name="Natvig D.O."/>
            <person name="Lalanne C."/>
            <person name="Gautier V."/>
            <person name="Ament-Velasquez S.L."/>
            <person name="Kruys A."/>
            <person name="Hutchinson M.I."/>
            <person name="Powell A.J."/>
            <person name="Barry K."/>
            <person name="Miller A.N."/>
            <person name="Grigoriev I.V."/>
            <person name="Debuchy R."/>
            <person name="Gladieux P."/>
            <person name="Hiltunen Thoren M."/>
            <person name="Johannesson H."/>
        </authorList>
    </citation>
    <scope>NUCLEOTIDE SEQUENCE</scope>
    <source>
        <strain evidence="1">SMH4131-1</strain>
    </source>
</reference>
<organism evidence="1 2">
    <name type="scientific">Cercophora scortea</name>
    <dbReference type="NCBI Taxonomy" id="314031"/>
    <lineage>
        <taxon>Eukaryota</taxon>
        <taxon>Fungi</taxon>
        <taxon>Dikarya</taxon>
        <taxon>Ascomycota</taxon>
        <taxon>Pezizomycotina</taxon>
        <taxon>Sordariomycetes</taxon>
        <taxon>Sordariomycetidae</taxon>
        <taxon>Sordariales</taxon>
        <taxon>Lasiosphaeriaceae</taxon>
        <taxon>Cercophora</taxon>
    </lineage>
</organism>
<dbReference type="EMBL" id="JAUEPO010000001">
    <property type="protein sequence ID" value="KAK3337742.1"/>
    <property type="molecule type" value="Genomic_DNA"/>
</dbReference>
<dbReference type="AlphaFoldDB" id="A0AAE0MMA5"/>
<dbReference type="Proteomes" id="UP001286456">
    <property type="component" value="Unassembled WGS sequence"/>
</dbReference>
<evidence type="ECO:0000313" key="2">
    <source>
        <dbReference type="Proteomes" id="UP001286456"/>
    </source>
</evidence>
<comment type="caution">
    <text evidence="1">The sequence shown here is derived from an EMBL/GenBank/DDBJ whole genome shotgun (WGS) entry which is preliminary data.</text>
</comment>
<accession>A0AAE0MMA5</accession>
<keyword evidence="2" id="KW-1185">Reference proteome</keyword>
<evidence type="ECO:0000313" key="1">
    <source>
        <dbReference type="EMBL" id="KAK3337742.1"/>
    </source>
</evidence>
<sequence length="290" mass="31354">MGREIGLLSHHVVFLAVRDTKLMDFRSRTAPLLLVPRMPLLPPLSAHASCTCESDWLPFGSRSPPRWQLSVDSNVCCFFGCFKWDMQSRVVITANGFGAGDCRRYGLCRGLSTPSLHYKHLLVISGRCNLFRPPHDQPSWCGNSRSVLPTCVACTVPGLLIVSPFSLPSISSLARPNHAPGCSPTVLQTGVPVLACRLEKHPVAVFNNPPSLLSAVHILLERGSNSSARSTSTHYRGSSPRSKRCPNIPAATCYTGLPMSPTGSSRVRVSSCNCGPFCPDSLCNPSPCVK</sequence>
<name>A0AAE0MMA5_9PEZI</name>
<protein>
    <submittedName>
        <fullName evidence="1">Uncharacterized protein</fullName>
    </submittedName>
</protein>
<reference evidence="1" key="2">
    <citation type="submission" date="2023-06" db="EMBL/GenBank/DDBJ databases">
        <authorList>
            <consortium name="Lawrence Berkeley National Laboratory"/>
            <person name="Haridas S."/>
            <person name="Hensen N."/>
            <person name="Bonometti L."/>
            <person name="Westerberg I."/>
            <person name="Brannstrom I.O."/>
            <person name="Guillou S."/>
            <person name="Cros-Aarteil S."/>
            <person name="Calhoun S."/>
            <person name="Kuo A."/>
            <person name="Mondo S."/>
            <person name="Pangilinan J."/>
            <person name="Riley R."/>
            <person name="Labutti K."/>
            <person name="Andreopoulos B."/>
            <person name="Lipzen A."/>
            <person name="Chen C."/>
            <person name="Yanf M."/>
            <person name="Daum C."/>
            <person name="Ng V."/>
            <person name="Clum A."/>
            <person name="Steindorff A."/>
            <person name="Ohm R."/>
            <person name="Martin F."/>
            <person name="Silar P."/>
            <person name="Natvig D."/>
            <person name="Lalanne C."/>
            <person name="Gautier V."/>
            <person name="Ament-Velasquez S.L."/>
            <person name="Kruys A."/>
            <person name="Hutchinson M.I."/>
            <person name="Powell A.J."/>
            <person name="Barry K."/>
            <person name="Miller A.N."/>
            <person name="Grigoriev I.V."/>
            <person name="Debuchy R."/>
            <person name="Gladieux P."/>
            <person name="Thoren M.H."/>
            <person name="Johannesson H."/>
        </authorList>
    </citation>
    <scope>NUCLEOTIDE SEQUENCE</scope>
    <source>
        <strain evidence="1">SMH4131-1</strain>
    </source>
</reference>
<proteinExistence type="predicted"/>
<gene>
    <name evidence="1" type="ORF">B0T19DRAFT_81700</name>
</gene>